<dbReference type="EMBL" id="JACGWM010000014">
    <property type="protein sequence ID" value="KAL0328662.1"/>
    <property type="molecule type" value="Genomic_DNA"/>
</dbReference>
<dbReference type="AlphaFoldDB" id="A0AAW2ME26"/>
<sequence length="187" mass="21171">MAYLWPARSKWGVGPWCLGESLGFMALRVEGTASGWFHRAAITSRSLQWKDNEPVPLGSIKASWIGPNWTVTFFPHSFPENFDLPLPLYKESSNIYVNRLWSMPDMKSERGWARMKHNRNDMFKHHQEQELLKLASPPVEIWLILSARSTFPTAATGSPPPMIVVIAPLPLSSANGLKKVNYSCFQS</sequence>
<protein>
    <submittedName>
        <fullName evidence="1">Uncharacterized protein</fullName>
    </submittedName>
</protein>
<name>A0AAW2ME26_9LAMI</name>
<organism evidence="1">
    <name type="scientific">Sesamum calycinum</name>
    <dbReference type="NCBI Taxonomy" id="2727403"/>
    <lineage>
        <taxon>Eukaryota</taxon>
        <taxon>Viridiplantae</taxon>
        <taxon>Streptophyta</taxon>
        <taxon>Embryophyta</taxon>
        <taxon>Tracheophyta</taxon>
        <taxon>Spermatophyta</taxon>
        <taxon>Magnoliopsida</taxon>
        <taxon>eudicotyledons</taxon>
        <taxon>Gunneridae</taxon>
        <taxon>Pentapetalae</taxon>
        <taxon>asterids</taxon>
        <taxon>lamiids</taxon>
        <taxon>Lamiales</taxon>
        <taxon>Pedaliaceae</taxon>
        <taxon>Sesamum</taxon>
    </lineage>
</organism>
<proteinExistence type="predicted"/>
<gene>
    <name evidence="1" type="ORF">Scaly_2298800</name>
</gene>
<reference evidence="1" key="1">
    <citation type="submission" date="2020-06" db="EMBL/GenBank/DDBJ databases">
        <authorList>
            <person name="Li T."/>
            <person name="Hu X."/>
            <person name="Zhang T."/>
            <person name="Song X."/>
            <person name="Zhang H."/>
            <person name="Dai N."/>
            <person name="Sheng W."/>
            <person name="Hou X."/>
            <person name="Wei L."/>
        </authorList>
    </citation>
    <scope>NUCLEOTIDE SEQUENCE</scope>
    <source>
        <strain evidence="1">KEN8</strain>
        <tissue evidence="1">Leaf</tissue>
    </source>
</reference>
<comment type="caution">
    <text evidence="1">The sequence shown here is derived from an EMBL/GenBank/DDBJ whole genome shotgun (WGS) entry which is preliminary data.</text>
</comment>
<accession>A0AAW2ME26</accession>
<evidence type="ECO:0000313" key="1">
    <source>
        <dbReference type="EMBL" id="KAL0328662.1"/>
    </source>
</evidence>
<reference evidence="1" key="2">
    <citation type="journal article" date="2024" name="Plant">
        <title>Genomic evolution and insights into agronomic trait innovations of Sesamum species.</title>
        <authorList>
            <person name="Miao H."/>
            <person name="Wang L."/>
            <person name="Qu L."/>
            <person name="Liu H."/>
            <person name="Sun Y."/>
            <person name="Le M."/>
            <person name="Wang Q."/>
            <person name="Wei S."/>
            <person name="Zheng Y."/>
            <person name="Lin W."/>
            <person name="Duan Y."/>
            <person name="Cao H."/>
            <person name="Xiong S."/>
            <person name="Wang X."/>
            <person name="Wei L."/>
            <person name="Li C."/>
            <person name="Ma Q."/>
            <person name="Ju M."/>
            <person name="Zhao R."/>
            <person name="Li G."/>
            <person name="Mu C."/>
            <person name="Tian Q."/>
            <person name="Mei H."/>
            <person name="Zhang T."/>
            <person name="Gao T."/>
            <person name="Zhang H."/>
        </authorList>
    </citation>
    <scope>NUCLEOTIDE SEQUENCE</scope>
    <source>
        <strain evidence="1">KEN8</strain>
    </source>
</reference>